<name>A0A0F5FNU9_9HYPH</name>
<dbReference type="EMBL" id="JZEY01000054">
    <property type="protein sequence ID" value="KKB09877.1"/>
    <property type="molecule type" value="Genomic_DNA"/>
</dbReference>
<feature type="active site" description="Schiff-base intermediate with substrate" evidence="4">
    <location>
        <position position="165"/>
    </location>
</feature>
<dbReference type="PANTHER" id="PTHR12128:SF66">
    <property type="entry name" value="4-HYDROXY-2-OXOGLUTARATE ALDOLASE, MITOCHONDRIAL"/>
    <property type="match status" value="1"/>
</dbReference>
<dbReference type="Proteomes" id="UP000033649">
    <property type="component" value="Unassembled WGS sequence"/>
</dbReference>
<proteinExistence type="inferred from homology"/>
<dbReference type="InterPro" id="IPR013785">
    <property type="entry name" value="Aldolase_TIM"/>
</dbReference>
<dbReference type="InterPro" id="IPR002220">
    <property type="entry name" value="DapA-like"/>
</dbReference>
<dbReference type="PRINTS" id="PR00146">
    <property type="entry name" value="DHPICSNTHASE"/>
</dbReference>
<evidence type="ECO:0000313" key="7">
    <source>
        <dbReference type="Proteomes" id="UP000033649"/>
    </source>
</evidence>
<evidence type="ECO:0000256" key="2">
    <source>
        <dbReference type="ARBA" id="ARBA00023239"/>
    </source>
</evidence>
<dbReference type="GO" id="GO:0008840">
    <property type="term" value="F:4-hydroxy-tetrahydrodipicolinate synthase activity"/>
    <property type="evidence" value="ECO:0007669"/>
    <property type="project" value="TreeGrafter"/>
</dbReference>
<dbReference type="RefSeq" id="WP_046104568.1">
    <property type="nucleotide sequence ID" value="NZ_JZEY01000054.1"/>
</dbReference>
<evidence type="ECO:0000256" key="5">
    <source>
        <dbReference type="PIRSR" id="PIRSR001365-2"/>
    </source>
</evidence>
<sequence>MSSAQFYGVIPPTTTPFNAEGEIQYDQLKAQIDWMVSSGVHGVCVGGSSAEGHTLDADELQKLLETSQDALAGRVPLIAGIIINSTRQAVERSKRAREAGSVALQVTPPHYVFRPSDDALVDHFRAIAEESGLPVLIYNVVPWCYLPPALLKRIMNEVPGVIGVKQSNGDLKLTADLLLDLPEGKLVFTAVDALLYPSFALGVHGTIAANPAAAPKAVVKLWDLVKAGNHAEAKTLHAGLLRFWNAILTDNLPANIKYAQSLQGVPFAYPRAPMQAPDDARKALIAEALKAIPH</sequence>
<comment type="caution">
    <text evidence="6">The sequence shown here is derived from an EMBL/GenBank/DDBJ whole genome shotgun (WGS) entry which is preliminary data.</text>
</comment>
<evidence type="ECO:0000313" key="6">
    <source>
        <dbReference type="EMBL" id="KKB09877.1"/>
    </source>
</evidence>
<dbReference type="STRING" id="429727.VE26_08605"/>
<reference evidence="6 7" key="1">
    <citation type="submission" date="2015-03" db="EMBL/GenBank/DDBJ databases">
        <authorList>
            <person name="Hassan Y."/>
            <person name="Lepp D."/>
            <person name="Li X.-Z."/>
            <person name="Zhou T."/>
        </authorList>
    </citation>
    <scope>NUCLEOTIDE SEQUENCE [LARGE SCALE GENOMIC DNA]</scope>
    <source>
        <strain evidence="6 7">IPL18</strain>
    </source>
</reference>
<dbReference type="Pfam" id="PF00701">
    <property type="entry name" value="DHDPS"/>
    <property type="match status" value="1"/>
</dbReference>
<organism evidence="6 7">
    <name type="scientific">Devosia chinhatensis</name>
    <dbReference type="NCBI Taxonomy" id="429727"/>
    <lineage>
        <taxon>Bacteria</taxon>
        <taxon>Pseudomonadati</taxon>
        <taxon>Pseudomonadota</taxon>
        <taxon>Alphaproteobacteria</taxon>
        <taxon>Hyphomicrobiales</taxon>
        <taxon>Devosiaceae</taxon>
        <taxon>Devosia</taxon>
    </lineage>
</organism>
<dbReference type="PIRSF" id="PIRSF001365">
    <property type="entry name" value="DHDPS"/>
    <property type="match status" value="1"/>
</dbReference>
<dbReference type="AlphaFoldDB" id="A0A0F5FNU9"/>
<evidence type="ECO:0000256" key="1">
    <source>
        <dbReference type="ARBA" id="ARBA00007592"/>
    </source>
</evidence>
<dbReference type="SMART" id="SM01130">
    <property type="entry name" value="DHDPS"/>
    <property type="match status" value="1"/>
</dbReference>
<dbReference type="CDD" id="cd00408">
    <property type="entry name" value="DHDPS-like"/>
    <property type="match status" value="1"/>
</dbReference>
<keyword evidence="7" id="KW-1185">Reference proteome</keyword>
<accession>A0A0F5FNU9</accession>
<keyword evidence="2 3" id="KW-0456">Lyase</keyword>
<evidence type="ECO:0000256" key="4">
    <source>
        <dbReference type="PIRSR" id="PIRSR001365-1"/>
    </source>
</evidence>
<dbReference type="PANTHER" id="PTHR12128">
    <property type="entry name" value="DIHYDRODIPICOLINATE SYNTHASE"/>
    <property type="match status" value="1"/>
</dbReference>
<feature type="active site" description="Proton donor/acceptor" evidence="4">
    <location>
        <position position="138"/>
    </location>
</feature>
<dbReference type="OrthoDB" id="9778880at2"/>
<feature type="binding site" evidence="5">
    <location>
        <position position="207"/>
    </location>
    <ligand>
        <name>pyruvate</name>
        <dbReference type="ChEBI" id="CHEBI:15361"/>
    </ligand>
</feature>
<evidence type="ECO:0000256" key="3">
    <source>
        <dbReference type="PIRNR" id="PIRNR001365"/>
    </source>
</evidence>
<gene>
    <name evidence="6" type="ORF">VE26_08605</name>
</gene>
<dbReference type="SUPFAM" id="SSF51569">
    <property type="entry name" value="Aldolase"/>
    <property type="match status" value="1"/>
</dbReference>
<comment type="similarity">
    <text evidence="1 3">Belongs to the DapA family.</text>
</comment>
<dbReference type="PATRIC" id="fig|429727.3.peg.1777"/>
<protein>
    <submittedName>
        <fullName evidence="6">Dihydrodipicolinate synthase</fullName>
    </submittedName>
</protein>
<dbReference type="Gene3D" id="3.20.20.70">
    <property type="entry name" value="Aldolase class I"/>
    <property type="match status" value="1"/>
</dbReference>